<reference evidence="9 10" key="1">
    <citation type="journal article" date="2014" name="PLoS Genet.">
        <title>Phylogenetically driven sequencing of extremely halophilic archaea reveals strategies for static and dynamic osmo-response.</title>
        <authorList>
            <person name="Becker E.A."/>
            <person name="Seitzer P.M."/>
            <person name="Tritt A."/>
            <person name="Larsen D."/>
            <person name="Krusor M."/>
            <person name="Yao A.I."/>
            <person name="Wu D."/>
            <person name="Madern D."/>
            <person name="Eisen J.A."/>
            <person name="Darling A.E."/>
            <person name="Facciotti M.T."/>
        </authorList>
    </citation>
    <scope>NUCLEOTIDE SEQUENCE [LARGE SCALE GENOMIC DNA]</scope>
    <source>
        <strain evidence="9 10">DSM 19288</strain>
    </source>
</reference>
<name>M0E163_9EURY</name>
<dbReference type="Proteomes" id="UP000011586">
    <property type="component" value="Unassembled WGS sequence"/>
</dbReference>
<feature type="compositionally biased region" description="Basic and acidic residues" evidence="5">
    <location>
        <begin position="633"/>
        <end position="669"/>
    </location>
</feature>
<dbReference type="PATRIC" id="fig|1227465.4.peg.3157"/>
<proteinExistence type="predicted"/>
<feature type="transmembrane region" description="Helical" evidence="6">
    <location>
        <begin position="174"/>
        <end position="197"/>
    </location>
</feature>
<dbReference type="GO" id="GO:0016020">
    <property type="term" value="C:membrane"/>
    <property type="evidence" value="ECO:0007669"/>
    <property type="project" value="UniProtKB-SubCell"/>
</dbReference>
<protein>
    <submittedName>
        <fullName evidence="9">Monovalent cation/H+ antiporter subunit D</fullName>
    </submittedName>
</protein>
<evidence type="ECO:0000256" key="2">
    <source>
        <dbReference type="ARBA" id="ARBA00022692"/>
    </source>
</evidence>
<feature type="transmembrane region" description="Helical" evidence="6">
    <location>
        <begin position="37"/>
        <end position="57"/>
    </location>
</feature>
<evidence type="ECO:0000256" key="3">
    <source>
        <dbReference type="ARBA" id="ARBA00022989"/>
    </source>
</evidence>
<keyword evidence="2 6" id="KW-0812">Transmembrane</keyword>
<evidence type="ECO:0000259" key="7">
    <source>
        <dbReference type="Pfam" id="PF00361"/>
    </source>
</evidence>
<dbReference type="Pfam" id="PF00662">
    <property type="entry name" value="Proton_antipo_N"/>
    <property type="match status" value="1"/>
</dbReference>
<keyword evidence="10" id="KW-1185">Reference proteome</keyword>
<sequence length="737" mass="77392">MTDVVLSDPRPLLAVLVSFVAAFLIVASYRSPNVREGWTLVASLVKFGIVASMLPAVLDGTTFEWTLGAFLPGIGAPIEFALRADALGMLFAFLASGLWIITSFYSIGYMRGLDEPNQTRYFAAFAVSLAATMGIAFAGNLVTIFVFYELLSIATYPLVAHDETAEARSAGRKYLAYTMFGGGVLVLAGTALVYLLAGSVDFTAGGIAELANADPGLAMLAFFLLAIGFGVKAGIMPLHQWLPEAMVAPTPVSGLLHAVAVVKSGAFGVSRVVLDVFGPELVFDLSLPFGFTAGLVLSTIGAITLTAASLIALRKDHLKRRLAYSTISQLSYIILGLGLFGWYGLVGALLHIPAHAFMKLTLFFCAGNIHVSTHTDYISQMAGIGKRMPLTMGAFTIASLGMAGIPLLAGFVSKYYMLIGGVRMGMNFTPVAYYLAGALLLSGVLNIAYFWPVIYTAFFEAEDAHDAKPLVDFPLGGESRSIAAATDGGRAGDDAATDGGRAGDDAATDGGRAGDDANEDNAEDENGEAENADGVDDIVADAGGGDDSTPDADGVDESAVPDADLDDLPTDEDGVVRPDFDTSERDFSEPAERVDTGDYAVDQRPSDADVPFGPGRGDASDESVSDLSAADAEADRASDEDRGPDDPHGDHDDDPHGGHDADTHDDGHHGGPPAGGWEHIAGLDALRGRESTWFTLGPILTAMTLAVLLGVIPYEMGFLELIELIVDTRLPEGVVRP</sequence>
<comment type="caution">
    <text evidence="9">The sequence shown here is derived from an EMBL/GenBank/DDBJ whole genome shotgun (WGS) entry which is preliminary data.</text>
</comment>
<dbReference type="Pfam" id="PF00361">
    <property type="entry name" value="Proton_antipo_M"/>
    <property type="match status" value="1"/>
</dbReference>
<feature type="transmembrane region" description="Helical" evidence="6">
    <location>
        <begin position="12"/>
        <end position="30"/>
    </location>
</feature>
<accession>M0E163</accession>
<evidence type="ECO:0000256" key="4">
    <source>
        <dbReference type="ARBA" id="ARBA00023136"/>
    </source>
</evidence>
<feature type="transmembrane region" description="Helical" evidence="6">
    <location>
        <begin position="247"/>
        <end position="269"/>
    </location>
</feature>
<evidence type="ECO:0000313" key="9">
    <source>
        <dbReference type="EMBL" id="ELZ40079.1"/>
    </source>
</evidence>
<dbReference type="PANTHER" id="PTHR43373:SF1">
    <property type="entry name" value="NA(+)_H(+) ANTIPORTER SUBUNIT A"/>
    <property type="match status" value="1"/>
</dbReference>
<feature type="transmembrane region" description="Helical" evidence="6">
    <location>
        <begin position="121"/>
        <end position="148"/>
    </location>
</feature>
<dbReference type="EMBL" id="AOJK01000073">
    <property type="protein sequence ID" value="ELZ40079.1"/>
    <property type="molecule type" value="Genomic_DNA"/>
</dbReference>
<feature type="transmembrane region" description="Helical" evidence="6">
    <location>
        <begin position="289"/>
        <end position="313"/>
    </location>
</feature>
<dbReference type="InterPro" id="IPR001516">
    <property type="entry name" value="Proton_antipo_N"/>
</dbReference>
<dbReference type="InterPro" id="IPR050616">
    <property type="entry name" value="CPA3_Na-H_Antiporter_A"/>
</dbReference>
<organism evidence="9 10">
    <name type="scientific">Halorubrum californiense DSM 19288</name>
    <dbReference type="NCBI Taxonomy" id="1227465"/>
    <lineage>
        <taxon>Archaea</taxon>
        <taxon>Methanobacteriati</taxon>
        <taxon>Methanobacteriota</taxon>
        <taxon>Stenosarchaea group</taxon>
        <taxon>Halobacteria</taxon>
        <taxon>Halobacteriales</taxon>
        <taxon>Haloferacaceae</taxon>
        <taxon>Halorubrum</taxon>
    </lineage>
</organism>
<feature type="transmembrane region" description="Helical" evidence="6">
    <location>
        <begin position="217"/>
        <end position="235"/>
    </location>
</feature>
<feature type="compositionally biased region" description="Acidic residues" evidence="5">
    <location>
        <begin position="563"/>
        <end position="573"/>
    </location>
</feature>
<evidence type="ECO:0000256" key="1">
    <source>
        <dbReference type="ARBA" id="ARBA00004141"/>
    </source>
</evidence>
<feature type="domain" description="NADH-Ubiquinone oxidoreductase (complex I) chain 5 N-terminal" evidence="8">
    <location>
        <begin position="77"/>
        <end position="122"/>
    </location>
</feature>
<dbReference type="RefSeq" id="WP_008445790.1">
    <property type="nucleotide sequence ID" value="NZ_AOJK01000073.1"/>
</dbReference>
<feature type="transmembrane region" description="Helical" evidence="6">
    <location>
        <begin position="89"/>
        <end position="109"/>
    </location>
</feature>
<feature type="transmembrane region" description="Helical" evidence="6">
    <location>
        <begin position="390"/>
        <end position="411"/>
    </location>
</feature>
<feature type="transmembrane region" description="Helical" evidence="6">
    <location>
        <begin position="63"/>
        <end position="82"/>
    </location>
</feature>
<dbReference type="PANTHER" id="PTHR43373">
    <property type="entry name" value="NA(+)/H(+) ANTIPORTER SUBUNIT"/>
    <property type="match status" value="1"/>
</dbReference>
<dbReference type="STRING" id="1227465.C463_16292"/>
<evidence type="ECO:0000259" key="8">
    <source>
        <dbReference type="Pfam" id="PF00662"/>
    </source>
</evidence>
<evidence type="ECO:0000313" key="10">
    <source>
        <dbReference type="Proteomes" id="UP000011586"/>
    </source>
</evidence>
<dbReference type="OrthoDB" id="371891at2157"/>
<keyword evidence="3 6" id="KW-1133">Transmembrane helix</keyword>
<feature type="region of interest" description="Disordered" evidence="5">
    <location>
        <begin position="484"/>
        <end position="679"/>
    </location>
</feature>
<evidence type="ECO:0000256" key="6">
    <source>
        <dbReference type="SAM" id="Phobius"/>
    </source>
</evidence>
<comment type="subcellular location">
    <subcellularLocation>
        <location evidence="1">Membrane</location>
        <topology evidence="1">Multi-pass membrane protein</topology>
    </subcellularLocation>
</comment>
<gene>
    <name evidence="9" type="ORF">C463_16292</name>
</gene>
<dbReference type="AlphaFoldDB" id="M0E163"/>
<evidence type="ECO:0000256" key="5">
    <source>
        <dbReference type="SAM" id="MobiDB-lite"/>
    </source>
</evidence>
<feature type="compositionally biased region" description="Acidic residues" evidence="5">
    <location>
        <begin position="516"/>
        <end position="539"/>
    </location>
</feature>
<dbReference type="InterPro" id="IPR001750">
    <property type="entry name" value="ND/Mrp_TM"/>
</dbReference>
<feature type="compositionally biased region" description="Basic and acidic residues" evidence="5">
    <location>
        <begin position="574"/>
        <end position="596"/>
    </location>
</feature>
<keyword evidence="4 6" id="KW-0472">Membrane</keyword>
<dbReference type="PRINTS" id="PR01434">
    <property type="entry name" value="NADHDHGNASE5"/>
</dbReference>
<feature type="domain" description="NADH:quinone oxidoreductase/Mrp antiporter transmembrane" evidence="7">
    <location>
        <begin position="138"/>
        <end position="432"/>
    </location>
</feature>
<feature type="transmembrane region" description="Helical" evidence="6">
    <location>
        <begin position="431"/>
        <end position="451"/>
    </location>
</feature>
<dbReference type="NCBIfam" id="NF005561">
    <property type="entry name" value="PRK07234.1-1"/>
    <property type="match status" value="1"/>
</dbReference>
<feature type="transmembrane region" description="Helical" evidence="6">
    <location>
        <begin position="322"/>
        <end position="343"/>
    </location>
</feature>